<dbReference type="Proteomes" id="UP000620127">
    <property type="component" value="Unassembled WGS sequence"/>
</dbReference>
<comment type="caution">
    <text evidence="2">The sequence shown here is derived from an EMBL/GenBank/DDBJ whole genome shotgun (WGS) entry which is preliminary data.</text>
</comment>
<name>A0ABQ2XEV9_9BURK</name>
<dbReference type="RefSeq" id="WP_189346020.1">
    <property type="nucleotide sequence ID" value="NZ_BMYT01000003.1"/>
</dbReference>
<accession>A0ABQ2XEV9</accession>
<keyword evidence="3" id="KW-1185">Reference proteome</keyword>
<sequence>MEKISDRLRFAIENLIESKGRTQTLEDLTEISSETWRKFLNGKQRATLGMLEALTTRWPEYAFWISTGINDSDFGHRSPKGTGFPRESKIQESSVHYLVAVSAWNVENEKFAKIWLEDETNELSQKIHDTTKRNKHHLETNNEQVNKNQITVSLLDDLRWIEILIDVYLPKFGYEDTERMLQLAKNKLEQIEKNAKRNEIEIKNESIKSKIHDLDIQIARHHEWKTRHETLLSTNAKI</sequence>
<evidence type="ECO:0000256" key="1">
    <source>
        <dbReference type="SAM" id="Coils"/>
    </source>
</evidence>
<keyword evidence="1" id="KW-0175">Coiled coil</keyword>
<protein>
    <recommendedName>
        <fullName evidence="4">HTH cro/C1-type domain-containing protein</fullName>
    </recommendedName>
</protein>
<feature type="coiled-coil region" evidence="1">
    <location>
        <begin position="174"/>
        <end position="208"/>
    </location>
</feature>
<dbReference type="EMBL" id="BMYT01000003">
    <property type="protein sequence ID" value="GGX14135.1"/>
    <property type="molecule type" value="Genomic_DNA"/>
</dbReference>
<proteinExistence type="predicted"/>
<organism evidence="2 3">
    <name type="scientific">Undibacterium macrobrachii</name>
    <dbReference type="NCBI Taxonomy" id="1119058"/>
    <lineage>
        <taxon>Bacteria</taxon>
        <taxon>Pseudomonadati</taxon>
        <taxon>Pseudomonadota</taxon>
        <taxon>Betaproteobacteria</taxon>
        <taxon>Burkholderiales</taxon>
        <taxon>Oxalobacteraceae</taxon>
        <taxon>Undibacterium</taxon>
    </lineage>
</organism>
<evidence type="ECO:0000313" key="2">
    <source>
        <dbReference type="EMBL" id="GGX14135.1"/>
    </source>
</evidence>
<evidence type="ECO:0008006" key="4">
    <source>
        <dbReference type="Google" id="ProtNLM"/>
    </source>
</evidence>
<evidence type="ECO:0000313" key="3">
    <source>
        <dbReference type="Proteomes" id="UP000620127"/>
    </source>
</evidence>
<reference evidence="3" key="1">
    <citation type="journal article" date="2019" name="Int. J. Syst. Evol. Microbiol.">
        <title>The Global Catalogue of Microorganisms (GCM) 10K type strain sequencing project: providing services to taxonomists for standard genome sequencing and annotation.</title>
        <authorList>
            <consortium name="The Broad Institute Genomics Platform"/>
            <consortium name="The Broad Institute Genome Sequencing Center for Infectious Disease"/>
            <person name="Wu L."/>
            <person name="Ma J."/>
        </authorList>
    </citation>
    <scope>NUCLEOTIDE SEQUENCE [LARGE SCALE GENOMIC DNA]</scope>
    <source>
        <strain evidence="3">KCTC 23916</strain>
    </source>
</reference>
<gene>
    <name evidence="2" type="ORF">GCM10011282_20320</name>
</gene>